<protein>
    <submittedName>
        <fullName evidence="1">Uncharacterized protein</fullName>
    </submittedName>
</protein>
<proteinExistence type="predicted"/>
<evidence type="ECO:0000313" key="1">
    <source>
        <dbReference type="EMBL" id="PWA35367.1"/>
    </source>
</evidence>
<accession>A0A2U1KF11</accession>
<dbReference type="Proteomes" id="UP000245207">
    <property type="component" value="Unassembled WGS sequence"/>
</dbReference>
<name>A0A2U1KF11_ARTAN</name>
<dbReference type="EMBL" id="PKPP01020145">
    <property type="protein sequence ID" value="PWA35367.1"/>
    <property type="molecule type" value="Genomic_DNA"/>
</dbReference>
<gene>
    <name evidence="1" type="ORF">CTI12_AA610150</name>
</gene>
<comment type="caution">
    <text evidence="1">The sequence shown here is derived from an EMBL/GenBank/DDBJ whole genome shotgun (WGS) entry which is preliminary data.</text>
</comment>
<sequence length="90" mass="11105">MDCVLPGVLHRNVLITEEIPGCMDKLFFLKRLIASKKKVYLKRSTSDRTQRKRYCSYRKEVWMKLLRWDLDRRKRMLDQRILFHVHGRKR</sequence>
<keyword evidence="2" id="KW-1185">Reference proteome</keyword>
<dbReference type="AlphaFoldDB" id="A0A2U1KF11"/>
<reference evidence="1 2" key="1">
    <citation type="journal article" date="2018" name="Mol. Plant">
        <title>The genome of Artemisia annua provides insight into the evolution of Asteraceae family and artemisinin biosynthesis.</title>
        <authorList>
            <person name="Shen Q."/>
            <person name="Zhang L."/>
            <person name="Liao Z."/>
            <person name="Wang S."/>
            <person name="Yan T."/>
            <person name="Shi P."/>
            <person name="Liu M."/>
            <person name="Fu X."/>
            <person name="Pan Q."/>
            <person name="Wang Y."/>
            <person name="Lv Z."/>
            <person name="Lu X."/>
            <person name="Zhang F."/>
            <person name="Jiang W."/>
            <person name="Ma Y."/>
            <person name="Chen M."/>
            <person name="Hao X."/>
            <person name="Li L."/>
            <person name="Tang Y."/>
            <person name="Lv G."/>
            <person name="Zhou Y."/>
            <person name="Sun X."/>
            <person name="Brodelius P.E."/>
            <person name="Rose J.K.C."/>
            <person name="Tang K."/>
        </authorList>
    </citation>
    <scope>NUCLEOTIDE SEQUENCE [LARGE SCALE GENOMIC DNA]</scope>
    <source>
        <strain evidence="2">cv. Huhao1</strain>
        <tissue evidence="1">Leaf</tissue>
    </source>
</reference>
<evidence type="ECO:0000313" key="2">
    <source>
        <dbReference type="Proteomes" id="UP000245207"/>
    </source>
</evidence>
<organism evidence="1 2">
    <name type="scientific">Artemisia annua</name>
    <name type="common">Sweet wormwood</name>
    <dbReference type="NCBI Taxonomy" id="35608"/>
    <lineage>
        <taxon>Eukaryota</taxon>
        <taxon>Viridiplantae</taxon>
        <taxon>Streptophyta</taxon>
        <taxon>Embryophyta</taxon>
        <taxon>Tracheophyta</taxon>
        <taxon>Spermatophyta</taxon>
        <taxon>Magnoliopsida</taxon>
        <taxon>eudicotyledons</taxon>
        <taxon>Gunneridae</taxon>
        <taxon>Pentapetalae</taxon>
        <taxon>asterids</taxon>
        <taxon>campanulids</taxon>
        <taxon>Asterales</taxon>
        <taxon>Asteraceae</taxon>
        <taxon>Asteroideae</taxon>
        <taxon>Anthemideae</taxon>
        <taxon>Artemisiinae</taxon>
        <taxon>Artemisia</taxon>
    </lineage>
</organism>